<protein>
    <submittedName>
        <fullName evidence="1">Uncharacterized protein</fullName>
    </submittedName>
</protein>
<sequence length="343" mass="39958">MPSNTGVTHARTDATLMIVDKTLARRRYFREKQREHRRKVYADKAIVTAHFEHLQSVLDGLQAGRPPAMAPREGNDGPLSWHSVATVFKREAHRVLTDRQSLVTQTQEFESLTKAMQRFVVMNIPSPMSRSNAWHSATLVADPSARNLGKEWLTQQMYHNMHEPFALFPVVSYDEDFYQFDFQASDEHGDRFTCMDRVVEEMTSNTRLFHTITPKGKFVNLLQGHFIEADRFIMVVRQVEHDETFLCHPLQKQQHDMTWTEVRQISPTHILLRLVSHVSHLFRPATGFVSVDEFAALRGIDVTGIEDGQKDEYVRREMIRREHASFLPWRQRFMDLMHQSATN</sequence>
<accession>A0A397EB08</accession>
<dbReference type="Proteomes" id="UP000266643">
    <property type="component" value="Unassembled WGS sequence"/>
</dbReference>
<gene>
    <name evidence="1" type="ORF">DYB30_013804</name>
</gene>
<dbReference type="AlphaFoldDB" id="A0A397EB08"/>
<comment type="caution">
    <text evidence="1">The sequence shown here is derived from an EMBL/GenBank/DDBJ whole genome shotgun (WGS) entry which is preliminary data.</text>
</comment>
<dbReference type="EMBL" id="QUTD01001943">
    <property type="protein sequence ID" value="RHY77037.1"/>
    <property type="molecule type" value="Genomic_DNA"/>
</dbReference>
<proteinExistence type="predicted"/>
<name>A0A397EB08_APHAT</name>
<evidence type="ECO:0000313" key="1">
    <source>
        <dbReference type="EMBL" id="RHY77037.1"/>
    </source>
</evidence>
<evidence type="ECO:0000313" key="2">
    <source>
        <dbReference type="Proteomes" id="UP000266643"/>
    </source>
</evidence>
<organism evidence="1 2">
    <name type="scientific">Aphanomyces astaci</name>
    <name type="common">Crayfish plague agent</name>
    <dbReference type="NCBI Taxonomy" id="112090"/>
    <lineage>
        <taxon>Eukaryota</taxon>
        <taxon>Sar</taxon>
        <taxon>Stramenopiles</taxon>
        <taxon>Oomycota</taxon>
        <taxon>Saprolegniomycetes</taxon>
        <taxon>Saprolegniales</taxon>
        <taxon>Verrucalvaceae</taxon>
        <taxon>Aphanomyces</taxon>
    </lineage>
</organism>
<reference evidence="1 2" key="1">
    <citation type="submission" date="2018-08" db="EMBL/GenBank/DDBJ databases">
        <title>Aphanomyces genome sequencing and annotation.</title>
        <authorList>
            <person name="Minardi D."/>
            <person name="Oidtmann B."/>
            <person name="Van Der Giezen M."/>
            <person name="Studholme D.J."/>
        </authorList>
    </citation>
    <scope>NUCLEOTIDE SEQUENCE [LARGE SCALE GENOMIC DNA]</scope>
    <source>
        <strain evidence="1 2">D2</strain>
    </source>
</reference>
<dbReference type="VEuPathDB" id="FungiDB:H257_08409"/>